<feature type="compositionally biased region" description="Polar residues" evidence="1">
    <location>
        <begin position="51"/>
        <end position="75"/>
    </location>
</feature>
<protein>
    <submittedName>
        <fullName evidence="2">Uncharacterized protein</fullName>
    </submittedName>
</protein>
<feature type="region of interest" description="Disordered" evidence="1">
    <location>
        <begin position="1"/>
        <end position="91"/>
    </location>
</feature>
<evidence type="ECO:0000256" key="1">
    <source>
        <dbReference type="SAM" id="MobiDB-lite"/>
    </source>
</evidence>
<evidence type="ECO:0000313" key="3">
    <source>
        <dbReference type="Proteomes" id="UP000594262"/>
    </source>
</evidence>
<organism evidence="2 3">
    <name type="scientific">Clytia hemisphaerica</name>
    <dbReference type="NCBI Taxonomy" id="252671"/>
    <lineage>
        <taxon>Eukaryota</taxon>
        <taxon>Metazoa</taxon>
        <taxon>Cnidaria</taxon>
        <taxon>Hydrozoa</taxon>
        <taxon>Hydroidolina</taxon>
        <taxon>Leptothecata</taxon>
        <taxon>Obeliida</taxon>
        <taxon>Clytiidae</taxon>
        <taxon>Clytia</taxon>
    </lineage>
</organism>
<feature type="region of interest" description="Disordered" evidence="1">
    <location>
        <begin position="174"/>
        <end position="200"/>
    </location>
</feature>
<feature type="compositionally biased region" description="Acidic residues" evidence="1">
    <location>
        <begin position="432"/>
        <end position="446"/>
    </location>
</feature>
<dbReference type="EnsemblMetazoa" id="CLYHEMT007971.1">
    <property type="protein sequence ID" value="CLYHEMP007971.1"/>
    <property type="gene ID" value="CLYHEMG007971"/>
</dbReference>
<dbReference type="AlphaFoldDB" id="A0A7M5UYB6"/>
<name>A0A7M5UYB6_9CNID</name>
<accession>A0A7M5UYB6</accession>
<dbReference type="OrthoDB" id="10640130at2759"/>
<evidence type="ECO:0000313" key="2">
    <source>
        <dbReference type="EnsemblMetazoa" id="CLYHEMP007971.1"/>
    </source>
</evidence>
<feature type="compositionally biased region" description="Low complexity" evidence="1">
    <location>
        <begin position="34"/>
        <end position="49"/>
    </location>
</feature>
<dbReference type="Proteomes" id="UP000594262">
    <property type="component" value="Unplaced"/>
</dbReference>
<proteinExistence type="predicted"/>
<feature type="region of interest" description="Disordered" evidence="1">
    <location>
        <begin position="410"/>
        <end position="446"/>
    </location>
</feature>
<keyword evidence="3" id="KW-1185">Reference proteome</keyword>
<reference evidence="2" key="1">
    <citation type="submission" date="2021-01" db="UniProtKB">
        <authorList>
            <consortium name="EnsemblMetazoa"/>
        </authorList>
    </citation>
    <scope>IDENTIFICATION</scope>
</reference>
<sequence>MGNVQPKANTSGKKTKKKKKSKKAKDKKSGSVKGGDVVNNNSQDVVDSSILKPSTENVTSPQENHQEAPNQTSEVQMRRKSSAETSNRRQKISYAGVGDSVLELFETSASRRRSNPITRNENLNVTNKGQRVSSYGESQYNNYRSRAMTDSHVYGNDKLQTRSRSLTTLKNKNKLRSDERTASNGVKLRNRPKSNSEYNEFRRRSLPVHLQKQLRKESLMTNNRNSLSQSTVNLHDYRKLKVPFLFPFNKKLCVKLVPPKDGPELKVSTLKHILFLRLETQDRKLVKRTGQLYKASILFTEGNLREVVNRETGQKEKRLVQAQIWSGLSQSVEFEDDVVRITGYFMSGTKGMIPYLEFELELKPNFKNIRSEDTGYILFAVGVFSFIDTRSVVNKMMQWHAVIENWKRTNLNSSNGGGGNTEDDLGWSSGDETGDNEEEEKTDSEG</sequence>
<feature type="compositionally biased region" description="Basic residues" evidence="1">
    <location>
        <begin position="13"/>
        <end position="26"/>
    </location>
</feature>